<feature type="transmembrane region" description="Helical" evidence="7">
    <location>
        <begin position="41"/>
        <end position="62"/>
    </location>
</feature>
<keyword evidence="3" id="KW-1003">Cell membrane</keyword>
<dbReference type="PANTHER" id="PTHR23517">
    <property type="entry name" value="RESISTANCE PROTEIN MDTM, PUTATIVE-RELATED-RELATED"/>
    <property type="match status" value="1"/>
</dbReference>
<dbReference type="GO" id="GO:0022857">
    <property type="term" value="F:transmembrane transporter activity"/>
    <property type="evidence" value="ECO:0007669"/>
    <property type="project" value="InterPro"/>
</dbReference>
<organism evidence="9 10">
    <name type="scientific">Asbolus verrucosus</name>
    <name type="common">Desert ironclad beetle</name>
    <dbReference type="NCBI Taxonomy" id="1661398"/>
    <lineage>
        <taxon>Eukaryota</taxon>
        <taxon>Metazoa</taxon>
        <taxon>Ecdysozoa</taxon>
        <taxon>Arthropoda</taxon>
        <taxon>Hexapoda</taxon>
        <taxon>Insecta</taxon>
        <taxon>Pterygota</taxon>
        <taxon>Neoptera</taxon>
        <taxon>Endopterygota</taxon>
        <taxon>Coleoptera</taxon>
        <taxon>Polyphaga</taxon>
        <taxon>Cucujiformia</taxon>
        <taxon>Tenebrionidae</taxon>
        <taxon>Pimeliinae</taxon>
        <taxon>Asbolus</taxon>
    </lineage>
</organism>
<feature type="transmembrane region" description="Helical" evidence="7">
    <location>
        <begin position="158"/>
        <end position="175"/>
    </location>
</feature>
<dbReference type="PRINTS" id="PR01035">
    <property type="entry name" value="TCRTETA"/>
</dbReference>
<evidence type="ECO:0000256" key="7">
    <source>
        <dbReference type="SAM" id="Phobius"/>
    </source>
</evidence>
<feature type="transmembrane region" description="Helical" evidence="7">
    <location>
        <begin position="12"/>
        <end position="29"/>
    </location>
</feature>
<evidence type="ECO:0000259" key="8">
    <source>
        <dbReference type="PROSITE" id="PS50850"/>
    </source>
</evidence>
<dbReference type="AlphaFoldDB" id="A0A482VHB6"/>
<evidence type="ECO:0000256" key="6">
    <source>
        <dbReference type="ARBA" id="ARBA00023136"/>
    </source>
</evidence>
<name>A0A482VHB6_ASBVE</name>
<dbReference type="SUPFAM" id="SSF103473">
    <property type="entry name" value="MFS general substrate transporter"/>
    <property type="match status" value="1"/>
</dbReference>
<accession>A0A482VHB6</accession>
<dbReference type="OrthoDB" id="440553at2759"/>
<protein>
    <submittedName>
        <fullName evidence="9">MFS 1 domain containing protein</fullName>
    </submittedName>
</protein>
<dbReference type="EMBL" id="QDEB01101146">
    <property type="protein sequence ID" value="RZC31959.1"/>
    <property type="molecule type" value="Genomic_DNA"/>
</dbReference>
<comment type="subcellular location">
    <subcellularLocation>
        <location evidence="1">Cell membrane</location>
        <topology evidence="1">Multi-pass membrane protein</topology>
    </subcellularLocation>
</comment>
<dbReference type="GO" id="GO:0005886">
    <property type="term" value="C:plasma membrane"/>
    <property type="evidence" value="ECO:0007669"/>
    <property type="project" value="UniProtKB-SubCell"/>
</dbReference>
<evidence type="ECO:0000256" key="2">
    <source>
        <dbReference type="ARBA" id="ARBA00022448"/>
    </source>
</evidence>
<gene>
    <name evidence="9" type="ORF">BDFB_009993</name>
</gene>
<dbReference type="InterPro" id="IPR020846">
    <property type="entry name" value="MFS_dom"/>
</dbReference>
<dbReference type="InterPro" id="IPR050171">
    <property type="entry name" value="MFS_Transporters"/>
</dbReference>
<evidence type="ECO:0000313" key="10">
    <source>
        <dbReference type="Proteomes" id="UP000292052"/>
    </source>
</evidence>
<dbReference type="InterPro" id="IPR001958">
    <property type="entry name" value="Tet-R_TetA/multi-R_MdtG-like"/>
</dbReference>
<evidence type="ECO:0000256" key="1">
    <source>
        <dbReference type="ARBA" id="ARBA00004651"/>
    </source>
</evidence>
<proteinExistence type="predicted"/>
<feature type="domain" description="Major facilitator superfamily (MFS) profile" evidence="8">
    <location>
        <begin position="7"/>
        <end position="186"/>
    </location>
</feature>
<reference evidence="9 10" key="1">
    <citation type="submission" date="2017-03" db="EMBL/GenBank/DDBJ databases">
        <title>Genome of the blue death feigning beetle - Asbolus verrucosus.</title>
        <authorList>
            <person name="Rider S.D."/>
        </authorList>
    </citation>
    <scope>NUCLEOTIDE SEQUENCE [LARGE SCALE GENOMIC DNA]</scope>
    <source>
        <strain evidence="9">Butters</strain>
        <tissue evidence="9">Head and leg muscle</tissue>
    </source>
</reference>
<dbReference type="Proteomes" id="UP000292052">
    <property type="component" value="Unassembled WGS sequence"/>
</dbReference>
<keyword evidence="5 7" id="KW-1133">Transmembrane helix</keyword>
<dbReference type="InterPro" id="IPR011701">
    <property type="entry name" value="MFS"/>
</dbReference>
<dbReference type="Gene3D" id="1.20.1250.20">
    <property type="entry name" value="MFS general substrate transporter like domains"/>
    <property type="match status" value="1"/>
</dbReference>
<evidence type="ECO:0000256" key="4">
    <source>
        <dbReference type="ARBA" id="ARBA00022692"/>
    </source>
</evidence>
<keyword evidence="6 7" id="KW-0472">Membrane</keyword>
<evidence type="ECO:0000313" key="9">
    <source>
        <dbReference type="EMBL" id="RZC31959.1"/>
    </source>
</evidence>
<sequence>MTKPSRDLNLIYAISFMDLFAVGLTFPLLSNHLRELGASHLSVGLISSLYSGLQVVSGPVVGSWSDVRDRKSVLTTTLLLCSVGYILLGLTSSIFVVAVVRFVLGITKHTQSICKAIITDLLPVEERAGAFGKSAAFGSLGFIVGPVIGGHLSEVSNGFSYVCALTGLLFVINIGKNKNVTKMCLI</sequence>
<dbReference type="STRING" id="1661398.A0A482VHB6"/>
<comment type="caution">
    <text evidence="9">The sequence shown here is derived from an EMBL/GenBank/DDBJ whole genome shotgun (WGS) entry which is preliminary data.</text>
</comment>
<evidence type="ECO:0000256" key="5">
    <source>
        <dbReference type="ARBA" id="ARBA00022989"/>
    </source>
</evidence>
<dbReference type="Pfam" id="PF07690">
    <property type="entry name" value="MFS_1"/>
    <property type="match status" value="1"/>
</dbReference>
<keyword evidence="10" id="KW-1185">Reference proteome</keyword>
<dbReference type="PANTHER" id="PTHR23517:SF2">
    <property type="entry name" value="MULTIDRUG RESISTANCE PROTEIN MDTH"/>
    <property type="match status" value="1"/>
</dbReference>
<dbReference type="PROSITE" id="PS50850">
    <property type="entry name" value="MFS"/>
    <property type="match status" value="1"/>
</dbReference>
<keyword evidence="4 7" id="KW-0812">Transmembrane</keyword>
<keyword evidence="2" id="KW-0813">Transport</keyword>
<dbReference type="InterPro" id="IPR036259">
    <property type="entry name" value="MFS_trans_sf"/>
</dbReference>
<feature type="transmembrane region" description="Helical" evidence="7">
    <location>
        <begin position="82"/>
        <end position="104"/>
    </location>
</feature>
<evidence type="ECO:0000256" key="3">
    <source>
        <dbReference type="ARBA" id="ARBA00022475"/>
    </source>
</evidence>